<feature type="region of interest" description="Disordered" evidence="1">
    <location>
        <begin position="352"/>
        <end position="413"/>
    </location>
</feature>
<dbReference type="EMBL" id="CP021023">
    <property type="protein sequence ID" value="ARN57574.1"/>
    <property type="molecule type" value="Genomic_DNA"/>
</dbReference>
<gene>
    <name evidence="3" type="ORF">STSP1_01988</name>
</gene>
<dbReference type="RefSeq" id="WP_085756208.1">
    <property type="nucleotide sequence ID" value="NZ_CP021023.1"/>
</dbReference>
<evidence type="ECO:0000256" key="2">
    <source>
        <dbReference type="SAM" id="SignalP"/>
    </source>
</evidence>
<proteinExistence type="predicted"/>
<protein>
    <recommendedName>
        <fullName evidence="5">DUF1570 domain-containing protein</fullName>
    </recommendedName>
</protein>
<dbReference type="KEGG" id="pbp:STSP1_01988"/>
<reference evidence="4" key="1">
    <citation type="submission" date="2017-04" db="EMBL/GenBank/DDBJ databases">
        <title>Comparative genomics and description of representatives of a novel lineage of planctomycetes thriving in anoxic sediments.</title>
        <authorList>
            <person name="Spring S."/>
            <person name="Bunk B."/>
            <person name="Sproer C."/>
        </authorList>
    </citation>
    <scope>NUCLEOTIDE SEQUENCE [LARGE SCALE GENOMIC DNA]</scope>
    <source>
        <strain evidence="4">ST-PulAB-D4</strain>
    </source>
</reference>
<feature type="chain" id="PRO_5012868236" description="DUF1570 domain-containing protein" evidence="2">
    <location>
        <begin position="23"/>
        <end position="413"/>
    </location>
</feature>
<name>A0A1W6LP77_9BACT</name>
<keyword evidence="2" id="KW-0732">Signal</keyword>
<feature type="compositionally biased region" description="Low complexity" evidence="1">
    <location>
        <begin position="377"/>
        <end position="391"/>
    </location>
</feature>
<dbReference type="PROSITE" id="PS51257">
    <property type="entry name" value="PROKAR_LIPOPROTEIN"/>
    <property type="match status" value="1"/>
</dbReference>
<evidence type="ECO:0000256" key="1">
    <source>
        <dbReference type="SAM" id="MobiDB-lite"/>
    </source>
</evidence>
<keyword evidence="4" id="KW-1185">Reference proteome</keyword>
<evidence type="ECO:0000313" key="3">
    <source>
        <dbReference type="EMBL" id="ARN57574.1"/>
    </source>
</evidence>
<evidence type="ECO:0008006" key="5">
    <source>
        <dbReference type="Google" id="ProtNLM"/>
    </source>
</evidence>
<dbReference type="AlphaFoldDB" id="A0A1W6LP77"/>
<accession>A0A1W6LP77</accession>
<evidence type="ECO:0000313" key="4">
    <source>
        <dbReference type="Proteomes" id="UP000193334"/>
    </source>
</evidence>
<sequence precursor="true">MKVYIKLLLAAAALLTAGCGKTADTTEANLQSQEQSSEAESQEAGLTFMLEKLPAVESVQLWENAFAEGGIVITTEHYAVHSTLKDFLLTRRIPLFLETLHSRFQEVSGISTVSRRPSDVYLFAEREQWELFTEGFTAEYWPYFKNIKNGAFYHNGVCAAYNLGLNKTLSLLAHECWHQFSRRHFRYQLPAWIDEGMAMSFEGVRFTDGGFDFNPKYNKLRIQGLSKAAADNYEISFTELLKINPTSLFKEPNPERTNAYYSKLYSFIRFLREYDKENYASKLFSLIQDGAEGKWDISRNILVNLEDRNVTLNTAVNRKAGVAVFEEYFGSNYEKMEKQYQTFSYSLITKGGKKSSAKGELDSPGLSRYNKGGRNTGNKSAGGSSNASGRFKGFGEKPGLGGFGSNKDTQPRL</sequence>
<organism evidence="3 4">
    <name type="scientific">Sedimentisphaera salicampi</name>
    <dbReference type="NCBI Taxonomy" id="1941349"/>
    <lineage>
        <taxon>Bacteria</taxon>
        <taxon>Pseudomonadati</taxon>
        <taxon>Planctomycetota</taxon>
        <taxon>Phycisphaerae</taxon>
        <taxon>Sedimentisphaerales</taxon>
        <taxon>Sedimentisphaeraceae</taxon>
        <taxon>Sedimentisphaera</taxon>
    </lineage>
</organism>
<feature type="signal peptide" evidence="2">
    <location>
        <begin position="1"/>
        <end position="22"/>
    </location>
</feature>
<dbReference type="STRING" id="1941349.STSP1_01988"/>
<dbReference type="Proteomes" id="UP000193334">
    <property type="component" value="Chromosome"/>
</dbReference>